<dbReference type="NCBIfam" id="TIGR01180">
    <property type="entry name" value="aman2_put"/>
    <property type="match status" value="1"/>
</dbReference>
<gene>
    <name evidence="2" type="ORF">IAC07_01350</name>
</gene>
<dbReference type="Pfam" id="PF07971">
    <property type="entry name" value="Glyco_hydro_92"/>
    <property type="match status" value="1"/>
</dbReference>
<dbReference type="FunFam" id="3.30.2080.10:FF:000001">
    <property type="entry name" value="Alpha-1,2-mannosidase subfamily"/>
    <property type="match status" value="1"/>
</dbReference>
<name>A0A940IF74_9BACT</name>
<dbReference type="AlphaFoldDB" id="A0A940IF74"/>
<evidence type="ECO:0000313" key="2">
    <source>
        <dbReference type="EMBL" id="MBO8453351.1"/>
    </source>
</evidence>
<dbReference type="Gene3D" id="1.20.1610.10">
    <property type="entry name" value="alpha-1,2-mannosidases domains"/>
    <property type="match status" value="1"/>
</dbReference>
<dbReference type="GO" id="GO:0005975">
    <property type="term" value="P:carbohydrate metabolic process"/>
    <property type="evidence" value="ECO:0007669"/>
    <property type="project" value="InterPro"/>
</dbReference>
<dbReference type="InterPro" id="IPR005887">
    <property type="entry name" value="GH92_a_mannosidase_put"/>
</dbReference>
<feature type="domain" description="Glycosyl hydrolase family 92" evidence="1">
    <location>
        <begin position="3"/>
        <end position="440"/>
    </location>
</feature>
<dbReference type="PANTHER" id="PTHR12143">
    <property type="entry name" value="PEPTIDE N-GLYCANASE PNGASE -RELATED"/>
    <property type="match status" value="1"/>
</dbReference>
<keyword evidence="2" id="KW-0378">Hydrolase</keyword>
<feature type="non-terminal residue" evidence="2">
    <location>
        <position position="1"/>
    </location>
</feature>
<dbReference type="GO" id="GO:0006516">
    <property type="term" value="P:glycoprotein catabolic process"/>
    <property type="evidence" value="ECO:0007669"/>
    <property type="project" value="TreeGrafter"/>
</dbReference>
<organism evidence="2 3">
    <name type="scientific">Candidatus Cryptobacteroides gallistercoris</name>
    <dbReference type="NCBI Taxonomy" id="2840765"/>
    <lineage>
        <taxon>Bacteria</taxon>
        <taxon>Pseudomonadati</taxon>
        <taxon>Bacteroidota</taxon>
        <taxon>Bacteroidia</taxon>
        <taxon>Bacteroidales</taxon>
        <taxon>Candidatus Cryptobacteroides</taxon>
    </lineage>
</organism>
<dbReference type="SUPFAM" id="SSF48208">
    <property type="entry name" value="Six-hairpin glycosidases"/>
    <property type="match status" value="1"/>
</dbReference>
<protein>
    <submittedName>
        <fullName evidence="2">Glycoside hydrolase family 92 protein</fullName>
    </submittedName>
</protein>
<dbReference type="Gene3D" id="1.20.1050.60">
    <property type="entry name" value="alpha-1,2-mannosidase"/>
    <property type="match status" value="1"/>
</dbReference>
<reference evidence="2" key="1">
    <citation type="submission" date="2020-10" db="EMBL/GenBank/DDBJ databases">
        <authorList>
            <person name="Gilroy R."/>
        </authorList>
    </citation>
    <scope>NUCLEOTIDE SEQUENCE</scope>
    <source>
        <strain evidence="2">F1-3629</strain>
    </source>
</reference>
<dbReference type="GO" id="GO:0005829">
    <property type="term" value="C:cytosol"/>
    <property type="evidence" value="ECO:0007669"/>
    <property type="project" value="TreeGrafter"/>
</dbReference>
<dbReference type="FunFam" id="1.20.1610.10:FF:000001">
    <property type="entry name" value="Putative alpha-1,2-mannosidase"/>
    <property type="match status" value="1"/>
</dbReference>
<dbReference type="Proteomes" id="UP000771749">
    <property type="component" value="Unassembled WGS sequence"/>
</dbReference>
<sequence>NLDNIRTFYSCLYRSVLFPRNLSEINAEGEVVHYSPYNGEVLPGYMFTDTGFWDTFRCLFPLLNLVYPEMNVKMQEGLVNAWLESGFLPEWASPGHRGCMVGNNSASVVADAYLKGLRGYDIEKLWDALIHDANSVHPTVSSTGRLGWEYYNKLGYVPCNVGINESAARTLEYAYNDWCIYTLGKALGKSDAELEPYRHRAMNWRNLYSAEDHLMRGRNEDGSFATPFSPLKWGGDFTEGNSLHYTWSVFHDPAGLMEMMGGEENFCRNLDEVFSIPPVFDNSYYGFTIHEIREMQVMNMGNYAHGNQPVQHMIYLYNWGGQPWKAQQHIREVMDKLYTAEPDGYCGDEDNGQTSAWYVFSALGFYPVCPGTDQYIIGTPLFKEATVHLDGGKKLTIRASDNSKENFYISGMTLNGKKYDKTYLTHGDLTKGAYISFRMSDTPDTTRATAPESRPYSFSLDK</sequence>
<comment type="caution">
    <text evidence="2">The sequence shown here is derived from an EMBL/GenBank/DDBJ whole genome shotgun (WGS) entry which is preliminary data.</text>
</comment>
<reference evidence="2" key="2">
    <citation type="journal article" date="2021" name="PeerJ">
        <title>Extensive microbial diversity within the chicken gut microbiome revealed by metagenomics and culture.</title>
        <authorList>
            <person name="Gilroy R."/>
            <person name="Ravi A."/>
            <person name="Getino M."/>
            <person name="Pursley I."/>
            <person name="Horton D.L."/>
            <person name="Alikhan N.F."/>
            <person name="Baker D."/>
            <person name="Gharbi K."/>
            <person name="Hall N."/>
            <person name="Watson M."/>
            <person name="Adriaenssens E.M."/>
            <person name="Foster-Nyarko E."/>
            <person name="Jarju S."/>
            <person name="Secka A."/>
            <person name="Antonio M."/>
            <person name="Oren A."/>
            <person name="Chaudhuri R.R."/>
            <person name="La Ragione R."/>
            <person name="Hildebrand F."/>
            <person name="Pallen M.J."/>
        </authorList>
    </citation>
    <scope>NUCLEOTIDE SEQUENCE</scope>
    <source>
        <strain evidence="2">F1-3629</strain>
    </source>
</reference>
<dbReference type="FunFam" id="1.20.1050.60:FF:000001">
    <property type="entry name" value="Putative alpha-1,2-mannosidase"/>
    <property type="match status" value="1"/>
</dbReference>
<dbReference type="GO" id="GO:0000224">
    <property type="term" value="F:peptide-N4-(N-acetyl-beta-glucosaminyl)asparagine amidase activity"/>
    <property type="evidence" value="ECO:0007669"/>
    <property type="project" value="TreeGrafter"/>
</dbReference>
<dbReference type="InterPro" id="IPR012939">
    <property type="entry name" value="Glyco_hydro_92"/>
</dbReference>
<dbReference type="InterPro" id="IPR008928">
    <property type="entry name" value="6-hairpin_glycosidase_sf"/>
</dbReference>
<accession>A0A940IF74</accession>
<evidence type="ECO:0000259" key="1">
    <source>
        <dbReference type="Pfam" id="PF07971"/>
    </source>
</evidence>
<dbReference type="EMBL" id="JADIMJ010000022">
    <property type="protein sequence ID" value="MBO8453351.1"/>
    <property type="molecule type" value="Genomic_DNA"/>
</dbReference>
<evidence type="ECO:0000313" key="3">
    <source>
        <dbReference type="Proteomes" id="UP000771749"/>
    </source>
</evidence>
<proteinExistence type="predicted"/>
<dbReference type="InterPro" id="IPR050883">
    <property type="entry name" value="PNGase"/>
</dbReference>
<dbReference type="PANTHER" id="PTHR12143:SF43">
    <property type="entry name" value="PUTATIVE-RELATED"/>
    <property type="match status" value="1"/>
</dbReference>